<dbReference type="FunFam" id="1.10.10.10:FF:000053">
    <property type="entry name" value="Serine/threonine-protein kinase RIO2"/>
    <property type="match status" value="1"/>
</dbReference>
<dbReference type="FunFam" id="3.30.200.20:FF:000052">
    <property type="entry name" value="Serine/threonine-protein kinase RIO2"/>
    <property type="match status" value="1"/>
</dbReference>
<evidence type="ECO:0000256" key="11">
    <source>
        <dbReference type="ARBA" id="ARBA00047899"/>
    </source>
</evidence>
<evidence type="ECO:0000256" key="4">
    <source>
        <dbReference type="ARBA" id="ARBA00022527"/>
    </source>
</evidence>
<sequence length="344" mass="38403">MKLDVNQLRYLSKDEFRTLQAVEMGQKNHELVPVPLINSIAGLKHGSAVRCLRSLLRSKLLHHDNSKLEAYRLTNMGYDFLALNALVKQGAVAAVGRQIGVGKESDVFEVLSPEGVRLALKLHRLGRTSFRAVATKRDYLRNRTSFSWLYLSRLAALKEFAFMKALGEHDFPVPVAVAHNRHAVLMSLVDGIPLVQIKELGHPGRVYRGCMGLMMRLARLGLVHCDYNEFNLMVDDDEKVTLIDFPQMVSTSHLNAQEWFEHDASCLHRFFTRKLGYIPELDPKDTGPPTFQDALAAASGTLDVELAASGFQRTFQRQNAQARAAKGARKSASRKGRRAVAAAI</sequence>
<dbReference type="InterPro" id="IPR000687">
    <property type="entry name" value="RIO_kinase"/>
</dbReference>
<dbReference type="GO" id="GO:0046872">
    <property type="term" value="F:metal ion binding"/>
    <property type="evidence" value="ECO:0007669"/>
    <property type="project" value="UniProtKB-KW"/>
</dbReference>
<comment type="similarity">
    <text evidence="2">Belongs to the protein kinase superfamily. RIO-type Ser/Thr kinase family.</text>
</comment>
<evidence type="ECO:0000256" key="1">
    <source>
        <dbReference type="ARBA" id="ARBA00001946"/>
    </source>
</evidence>
<dbReference type="SUPFAM" id="SSF56112">
    <property type="entry name" value="Protein kinase-like (PK-like)"/>
    <property type="match status" value="1"/>
</dbReference>
<dbReference type="PANTHER" id="PTHR45852">
    <property type="entry name" value="SER/THR-PROTEIN KINASE RIO2"/>
    <property type="match status" value="1"/>
</dbReference>
<dbReference type="AlphaFoldDB" id="A0AAW1NXA7"/>
<evidence type="ECO:0000256" key="2">
    <source>
        <dbReference type="ARBA" id="ARBA00009196"/>
    </source>
</evidence>
<comment type="caution">
    <text evidence="17">The sequence shown here is derived from an EMBL/GenBank/DDBJ whole genome shotgun (WGS) entry which is preliminary data.</text>
</comment>
<evidence type="ECO:0000256" key="8">
    <source>
        <dbReference type="ARBA" id="ARBA00022777"/>
    </source>
</evidence>
<evidence type="ECO:0000256" key="10">
    <source>
        <dbReference type="ARBA" id="ARBA00022842"/>
    </source>
</evidence>
<feature type="compositionally biased region" description="Basic residues" evidence="15">
    <location>
        <begin position="326"/>
        <end position="338"/>
    </location>
</feature>
<dbReference type="Proteomes" id="UP001465755">
    <property type="component" value="Unassembled WGS sequence"/>
</dbReference>
<evidence type="ECO:0000256" key="9">
    <source>
        <dbReference type="ARBA" id="ARBA00022840"/>
    </source>
</evidence>
<evidence type="ECO:0000256" key="7">
    <source>
        <dbReference type="ARBA" id="ARBA00022741"/>
    </source>
</evidence>
<gene>
    <name evidence="17" type="ORF">WJX73_000363</name>
</gene>
<evidence type="ECO:0000256" key="15">
    <source>
        <dbReference type="SAM" id="MobiDB-lite"/>
    </source>
</evidence>
<dbReference type="InterPro" id="IPR018934">
    <property type="entry name" value="RIO_dom"/>
</dbReference>
<dbReference type="GO" id="GO:0004674">
    <property type="term" value="F:protein serine/threonine kinase activity"/>
    <property type="evidence" value="ECO:0007669"/>
    <property type="project" value="UniProtKB-KW"/>
</dbReference>
<keyword evidence="4" id="KW-0723">Serine/threonine-protein kinase</keyword>
<proteinExistence type="inferred from homology"/>
<keyword evidence="18" id="KW-1185">Reference proteome</keyword>
<comment type="cofactor">
    <cofactor evidence="1">
        <name>Mg(2+)</name>
        <dbReference type="ChEBI" id="CHEBI:18420"/>
    </cofactor>
</comment>
<keyword evidence="9" id="KW-0067">ATP-binding</keyword>
<keyword evidence="7" id="KW-0547">Nucleotide-binding</keyword>
<dbReference type="SUPFAM" id="SSF46785">
    <property type="entry name" value="Winged helix' DNA-binding domain"/>
    <property type="match status" value="1"/>
</dbReference>
<comment type="catalytic activity">
    <reaction evidence="12">
        <text>L-seryl-[protein] + ATP = O-phospho-L-seryl-[protein] + ADP + H(+)</text>
        <dbReference type="Rhea" id="RHEA:17989"/>
        <dbReference type="Rhea" id="RHEA-COMP:9863"/>
        <dbReference type="Rhea" id="RHEA-COMP:11604"/>
        <dbReference type="ChEBI" id="CHEBI:15378"/>
        <dbReference type="ChEBI" id="CHEBI:29999"/>
        <dbReference type="ChEBI" id="CHEBI:30616"/>
        <dbReference type="ChEBI" id="CHEBI:83421"/>
        <dbReference type="ChEBI" id="CHEBI:456216"/>
        <dbReference type="EC" id="2.7.11.1"/>
    </reaction>
</comment>
<dbReference type="GO" id="GO:0005524">
    <property type="term" value="F:ATP binding"/>
    <property type="evidence" value="ECO:0007669"/>
    <property type="project" value="UniProtKB-KW"/>
</dbReference>
<dbReference type="EC" id="2.7.11.1" evidence="3"/>
<dbReference type="Gene3D" id="3.30.200.20">
    <property type="entry name" value="Phosphorylase Kinase, domain 1"/>
    <property type="match status" value="1"/>
</dbReference>
<dbReference type="GO" id="GO:0030688">
    <property type="term" value="C:preribosome, small subunit precursor"/>
    <property type="evidence" value="ECO:0007669"/>
    <property type="project" value="TreeGrafter"/>
</dbReference>
<dbReference type="Gene3D" id="1.10.510.10">
    <property type="entry name" value="Transferase(Phosphotransferase) domain 1"/>
    <property type="match status" value="1"/>
</dbReference>
<accession>A0AAW1NXA7</accession>
<evidence type="ECO:0000256" key="12">
    <source>
        <dbReference type="ARBA" id="ARBA00048679"/>
    </source>
</evidence>
<dbReference type="Gene3D" id="1.10.10.10">
    <property type="entry name" value="Winged helix-like DNA-binding domain superfamily/Winged helix DNA-binding domain"/>
    <property type="match status" value="1"/>
</dbReference>
<keyword evidence="8" id="KW-0418">Kinase</keyword>
<dbReference type="PANTHER" id="PTHR45852:SF1">
    <property type="entry name" value="SERINE_THREONINE-PROTEIN KINASE RIO2"/>
    <property type="match status" value="1"/>
</dbReference>
<dbReference type="GO" id="GO:0005634">
    <property type="term" value="C:nucleus"/>
    <property type="evidence" value="ECO:0007669"/>
    <property type="project" value="TreeGrafter"/>
</dbReference>
<evidence type="ECO:0000256" key="3">
    <source>
        <dbReference type="ARBA" id="ARBA00012513"/>
    </source>
</evidence>
<dbReference type="InterPro" id="IPR036390">
    <property type="entry name" value="WH_DNA-bd_sf"/>
</dbReference>
<dbReference type="CDD" id="cd05144">
    <property type="entry name" value="RIO2_C"/>
    <property type="match status" value="1"/>
</dbReference>
<dbReference type="EMBL" id="JALJOQ010000089">
    <property type="protein sequence ID" value="KAK9799390.1"/>
    <property type="molecule type" value="Genomic_DNA"/>
</dbReference>
<dbReference type="InterPro" id="IPR011009">
    <property type="entry name" value="Kinase-like_dom_sf"/>
</dbReference>
<dbReference type="InterPro" id="IPR015285">
    <property type="entry name" value="RIO2_wHTH_N"/>
</dbReference>
<evidence type="ECO:0000256" key="13">
    <source>
        <dbReference type="ARBA" id="ARBA00068353"/>
    </source>
</evidence>
<dbReference type="InterPro" id="IPR036388">
    <property type="entry name" value="WH-like_DNA-bd_sf"/>
</dbReference>
<evidence type="ECO:0000313" key="18">
    <source>
        <dbReference type="Proteomes" id="UP001465755"/>
    </source>
</evidence>
<evidence type="ECO:0000256" key="14">
    <source>
        <dbReference type="ARBA" id="ARBA00068837"/>
    </source>
</evidence>
<evidence type="ECO:0000256" key="6">
    <source>
        <dbReference type="ARBA" id="ARBA00022723"/>
    </source>
</evidence>
<keyword evidence="10" id="KW-0460">Magnesium</keyword>
<name>A0AAW1NXA7_9CHLO</name>
<evidence type="ECO:0000259" key="16">
    <source>
        <dbReference type="SMART" id="SM00090"/>
    </source>
</evidence>
<keyword evidence="5" id="KW-0808">Transferase</keyword>
<evidence type="ECO:0000313" key="17">
    <source>
        <dbReference type="EMBL" id="KAK9799390.1"/>
    </source>
</evidence>
<reference evidence="17 18" key="1">
    <citation type="journal article" date="2024" name="Nat. Commun.">
        <title>Phylogenomics reveals the evolutionary origins of lichenization in chlorophyte algae.</title>
        <authorList>
            <person name="Puginier C."/>
            <person name="Libourel C."/>
            <person name="Otte J."/>
            <person name="Skaloud P."/>
            <person name="Haon M."/>
            <person name="Grisel S."/>
            <person name="Petersen M."/>
            <person name="Berrin J.G."/>
            <person name="Delaux P.M."/>
            <person name="Dal Grande F."/>
            <person name="Keller J."/>
        </authorList>
    </citation>
    <scope>NUCLEOTIDE SEQUENCE [LARGE SCALE GENOMIC DNA]</scope>
    <source>
        <strain evidence="17 18">SAG 2036</strain>
    </source>
</reference>
<dbReference type="InterPro" id="IPR030484">
    <property type="entry name" value="Rio2"/>
</dbReference>
<organism evidence="17 18">
    <name type="scientific">Symbiochloris irregularis</name>
    <dbReference type="NCBI Taxonomy" id="706552"/>
    <lineage>
        <taxon>Eukaryota</taxon>
        <taxon>Viridiplantae</taxon>
        <taxon>Chlorophyta</taxon>
        <taxon>core chlorophytes</taxon>
        <taxon>Trebouxiophyceae</taxon>
        <taxon>Trebouxiales</taxon>
        <taxon>Trebouxiaceae</taxon>
        <taxon>Symbiochloris</taxon>
    </lineage>
</organism>
<protein>
    <recommendedName>
        <fullName evidence="13">Serine/threonine-protein kinase RIO2</fullName>
        <ecNumber evidence="3">2.7.11.1</ecNumber>
    </recommendedName>
    <alternativeName>
        <fullName evidence="14">Serine/threonine-protein kinase rio2</fullName>
    </alternativeName>
</protein>
<feature type="region of interest" description="Disordered" evidence="15">
    <location>
        <begin position="324"/>
        <end position="344"/>
    </location>
</feature>
<comment type="catalytic activity">
    <reaction evidence="11">
        <text>L-threonyl-[protein] + ATP = O-phospho-L-threonyl-[protein] + ADP + H(+)</text>
        <dbReference type="Rhea" id="RHEA:46608"/>
        <dbReference type="Rhea" id="RHEA-COMP:11060"/>
        <dbReference type="Rhea" id="RHEA-COMP:11605"/>
        <dbReference type="ChEBI" id="CHEBI:15378"/>
        <dbReference type="ChEBI" id="CHEBI:30013"/>
        <dbReference type="ChEBI" id="CHEBI:30616"/>
        <dbReference type="ChEBI" id="CHEBI:61977"/>
        <dbReference type="ChEBI" id="CHEBI:456216"/>
        <dbReference type="EC" id="2.7.11.1"/>
    </reaction>
</comment>
<dbReference type="SMART" id="SM00090">
    <property type="entry name" value="RIO"/>
    <property type="match status" value="1"/>
</dbReference>
<evidence type="ECO:0000256" key="5">
    <source>
        <dbReference type="ARBA" id="ARBA00022679"/>
    </source>
</evidence>
<dbReference type="Pfam" id="PF01163">
    <property type="entry name" value="RIO1"/>
    <property type="match status" value="1"/>
</dbReference>
<feature type="domain" description="RIO kinase" evidence="16">
    <location>
        <begin position="64"/>
        <end position="300"/>
    </location>
</feature>
<dbReference type="Pfam" id="PF09202">
    <property type="entry name" value="Rio2_N"/>
    <property type="match status" value="1"/>
</dbReference>
<dbReference type="GO" id="GO:0005829">
    <property type="term" value="C:cytosol"/>
    <property type="evidence" value="ECO:0007669"/>
    <property type="project" value="TreeGrafter"/>
</dbReference>
<keyword evidence="6" id="KW-0479">Metal-binding</keyword>
<dbReference type="GO" id="GO:0030490">
    <property type="term" value="P:maturation of SSU-rRNA"/>
    <property type="evidence" value="ECO:0007669"/>
    <property type="project" value="TreeGrafter"/>
</dbReference>